<proteinExistence type="predicted"/>
<organism evidence="2 3">
    <name type="scientific">Senna tora</name>
    <dbReference type="NCBI Taxonomy" id="362788"/>
    <lineage>
        <taxon>Eukaryota</taxon>
        <taxon>Viridiplantae</taxon>
        <taxon>Streptophyta</taxon>
        <taxon>Embryophyta</taxon>
        <taxon>Tracheophyta</taxon>
        <taxon>Spermatophyta</taxon>
        <taxon>Magnoliopsida</taxon>
        <taxon>eudicotyledons</taxon>
        <taxon>Gunneridae</taxon>
        <taxon>Pentapetalae</taxon>
        <taxon>rosids</taxon>
        <taxon>fabids</taxon>
        <taxon>Fabales</taxon>
        <taxon>Fabaceae</taxon>
        <taxon>Caesalpinioideae</taxon>
        <taxon>Cassia clade</taxon>
        <taxon>Senna</taxon>
    </lineage>
</organism>
<evidence type="ECO:0000313" key="3">
    <source>
        <dbReference type="Proteomes" id="UP000634136"/>
    </source>
</evidence>
<comment type="caution">
    <text evidence="2">The sequence shown here is derived from an EMBL/GenBank/DDBJ whole genome shotgun (WGS) entry which is preliminary data.</text>
</comment>
<sequence>MHATSPTQRQVEPILQFMSKRNLRNARTALLLQEESQQQRPIWLHFAAGHHFPSLKKEAMRGRKEAKMIFPHVIADLYQKAHVKTSGQDPIIRPLAPLNYGRLEFAEVAEEGTQHIKSREKCSTKRIGTERDTNGLAEKMDLLLKGLEDHRKETREAFRFLHRNQLEIAEAGHITLSTVSPSYFTESYPATPADILSSSKKGKRMMTAPKDDEEVDKEEC</sequence>
<protein>
    <submittedName>
        <fullName evidence="2">Uncharacterized protein</fullName>
    </submittedName>
</protein>
<dbReference type="AlphaFoldDB" id="A0A835CL02"/>
<name>A0A835CL02_9FABA</name>
<dbReference type="EMBL" id="JAAIUW010000001">
    <property type="protein sequence ID" value="KAF7843975.1"/>
    <property type="molecule type" value="Genomic_DNA"/>
</dbReference>
<evidence type="ECO:0000256" key="1">
    <source>
        <dbReference type="SAM" id="MobiDB-lite"/>
    </source>
</evidence>
<reference evidence="2" key="1">
    <citation type="submission" date="2020-09" db="EMBL/GenBank/DDBJ databases">
        <title>Genome-Enabled Discovery of Anthraquinone Biosynthesis in Senna tora.</title>
        <authorList>
            <person name="Kang S.-H."/>
            <person name="Pandey R.P."/>
            <person name="Lee C.-M."/>
            <person name="Sim J.-S."/>
            <person name="Jeong J.-T."/>
            <person name="Choi B.-S."/>
            <person name="Jung M."/>
            <person name="Ginzburg D."/>
            <person name="Zhao K."/>
            <person name="Won S.Y."/>
            <person name="Oh T.-J."/>
            <person name="Yu Y."/>
            <person name="Kim N.-H."/>
            <person name="Lee O.R."/>
            <person name="Lee T.-H."/>
            <person name="Bashyal P."/>
            <person name="Kim T.-S."/>
            <person name="Lee W.-H."/>
            <person name="Kawkins C."/>
            <person name="Kim C.-K."/>
            <person name="Kim J.S."/>
            <person name="Ahn B.O."/>
            <person name="Rhee S.Y."/>
            <person name="Sohng J.K."/>
        </authorList>
    </citation>
    <scope>NUCLEOTIDE SEQUENCE</scope>
    <source>
        <tissue evidence="2">Leaf</tissue>
    </source>
</reference>
<feature type="compositionally biased region" description="Acidic residues" evidence="1">
    <location>
        <begin position="211"/>
        <end position="220"/>
    </location>
</feature>
<gene>
    <name evidence="2" type="ORF">G2W53_000880</name>
</gene>
<evidence type="ECO:0000313" key="2">
    <source>
        <dbReference type="EMBL" id="KAF7843975.1"/>
    </source>
</evidence>
<keyword evidence="3" id="KW-1185">Reference proteome</keyword>
<feature type="region of interest" description="Disordered" evidence="1">
    <location>
        <begin position="194"/>
        <end position="220"/>
    </location>
</feature>
<accession>A0A835CL02</accession>
<dbReference type="Proteomes" id="UP000634136">
    <property type="component" value="Unassembled WGS sequence"/>
</dbReference>